<dbReference type="PROSITE" id="PS50801">
    <property type="entry name" value="STAS"/>
    <property type="match status" value="1"/>
</dbReference>
<dbReference type="PANTHER" id="PTHR33495:SF2">
    <property type="entry name" value="ANTI-SIGMA FACTOR ANTAGONIST TM_1081-RELATED"/>
    <property type="match status" value="1"/>
</dbReference>
<evidence type="ECO:0000313" key="5">
    <source>
        <dbReference type="Proteomes" id="UP001162834"/>
    </source>
</evidence>
<evidence type="ECO:0000256" key="2">
    <source>
        <dbReference type="RuleBase" id="RU003749"/>
    </source>
</evidence>
<name>A0A9E7C1M5_9ACTN</name>
<dbReference type="Pfam" id="PF01740">
    <property type="entry name" value="STAS"/>
    <property type="match status" value="1"/>
</dbReference>
<sequence>MPPDAEPFSLSLSHADGVAVVAVHGTVDLYTARELRGLLNDTLPRSRGTVLLDLSESTFVDSSGLAALIAAHRRARRDGGLLVVVNRDREIARLLEVTGLDSLLSVAADRREAIDLLRPRRRAAGG</sequence>
<dbReference type="InterPro" id="IPR003658">
    <property type="entry name" value="Anti-sigma_ant"/>
</dbReference>
<keyword evidence="5" id="KW-1185">Reference proteome</keyword>
<evidence type="ECO:0000313" key="4">
    <source>
        <dbReference type="EMBL" id="UGS36583.1"/>
    </source>
</evidence>
<proteinExistence type="inferred from homology"/>
<reference evidence="4" key="1">
    <citation type="journal article" date="2022" name="Int. J. Syst. Evol. Microbiol.">
        <title>Pseudomonas aegrilactucae sp. nov. and Pseudomonas morbosilactucae sp. nov., pathogens causing bacterial rot of lettuce in Japan.</title>
        <authorList>
            <person name="Sawada H."/>
            <person name="Fujikawa T."/>
            <person name="Satou M."/>
        </authorList>
    </citation>
    <scope>NUCLEOTIDE SEQUENCE</scope>
    <source>
        <strain evidence="4">0166_1</strain>
    </source>
</reference>
<dbReference type="InterPro" id="IPR036513">
    <property type="entry name" value="STAS_dom_sf"/>
</dbReference>
<dbReference type="PANTHER" id="PTHR33495">
    <property type="entry name" value="ANTI-SIGMA FACTOR ANTAGONIST TM_1081-RELATED-RELATED"/>
    <property type="match status" value="1"/>
</dbReference>
<dbReference type="AlphaFoldDB" id="A0A9E7C1M5"/>
<dbReference type="GO" id="GO:0043856">
    <property type="term" value="F:anti-sigma factor antagonist activity"/>
    <property type="evidence" value="ECO:0007669"/>
    <property type="project" value="InterPro"/>
</dbReference>
<dbReference type="Proteomes" id="UP001162834">
    <property type="component" value="Chromosome"/>
</dbReference>
<accession>A0A9E7C1M5</accession>
<gene>
    <name evidence="4" type="ORF">DSM104329_02991</name>
</gene>
<dbReference type="EMBL" id="CP087164">
    <property type="protein sequence ID" value="UGS36583.1"/>
    <property type="molecule type" value="Genomic_DNA"/>
</dbReference>
<dbReference type="NCBIfam" id="TIGR00377">
    <property type="entry name" value="ant_ant_sig"/>
    <property type="match status" value="1"/>
</dbReference>
<organism evidence="4 5">
    <name type="scientific">Capillimicrobium parvum</name>
    <dbReference type="NCBI Taxonomy" id="2884022"/>
    <lineage>
        <taxon>Bacteria</taxon>
        <taxon>Bacillati</taxon>
        <taxon>Actinomycetota</taxon>
        <taxon>Thermoleophilia</taxon>
        <taxon>Solirubrobacterales</taxon>
        <taxon>Capillimicrobiaceae</taxon>
        <taxon>Capillimicrobium</taxon>
    </lineage>
</organism>
<dbReference type="SUPFAM" id="SSF52091">
    <property type="entry name" value="SpoIIaa-like"/>
    <property type="match status" value="1"/>
</dbReference>
<protein>
    <recommendedName>
        <fullName evidence="2">Anti-sigma factor antagonist</fullName>
    </recommendedName>
</protein>
<evidence type="ECO:0000259" key="3">
    <source>
        <dbReference type="PROSITE" id="PS50801"/>
    </source>
</evidence>
<dbReference type="InterPro" id="IPR002645">
    <property type="entry name" value="STAS_dom"/>
</dbReference>
<dbReference type="Gene3D" id="3.30.750.24">
    <property type="entry name" value="STAS domain"/>
    <property type="match status" value="1"/>
</dbReference>
<dbReference type="CDD" id="cd07043">
    <property type="entry name" value="STAS_anti-anti-sigma_factors"/>
    <property type="match status" value="1"/>
</dbReference>
<comment type="similarity">
    <text evidence="1 2">Belongs to the anti-sigma-factor antagonist family.</text>
</comment>
<dbReference type="RefSeq" id="WP_259310652.1">
    <property type="nucleotide sequence ID" value="NZ_CP087164.1"/>
</dbReference>
<evidence type="ECO:0000256" key="1">
    <source>
        <dbReference type="ARBA" id="ARBA00009013"/>
    </source>
</evidence>
<feature type="domain" description="STAS" evidence="3">
    <location>
        <begin position="8"/>
        <end position="117"/>
    </location>
</feature>
<dbReference type="KEGG" id="sbae:DSM104329_02991"/>